<evidence type="ECO:0000313" key="2">
    <source>
        <dbReference type="EMBL" id="RGT40063.1"/>
    </source>
</evidence>
<dbReference type="PANTHER" id="PTHR42924">
    <property type="entry name" value="EXONUCLEASE"/>
    <property type="match status" value="1"/>
</dbReference>
<proteinExistence type="predicted"/>
<dbReference type="GO" id="GO:0035312">
    <property type="term" value="F:5'-3' DNA exonuclease activity"/>
    <property type="evidence" value="ECO:0007669"/>
    <property type="project" value="TreeGrafter"/>
</dbReference>
<dbReference type="SUPFAM" id="SSF52788">
    <property type="entry name" value="Phosphotyrosine protein phosphatases I"/>
    <property type="match status" value="1"/>
</dbReference>
<reference evidence="1" key="2">
    <citation type="journal article" date="2020" name="Cell Host Microbe">
        <title>Functional and Genomic Variation between Human-Derived Isolates of Lachnospiraceae Reveals Inter- and Intra-Species Diversity.</title>
        <authorList>
            <person name="Sorbara M.T."/>
            <person name="Littmann E.R."/>
            <person name="Fontana E."/>
            <person name="Moody T.U."/>
            <person name="Kohout C.E."/>
            <person name="Gjonbalaj M."/>
            <person name="Eaton V."/>
            <person name="Seok R."/>
            <person name="Leiner I.M."/>
            <person name="Pamer E.G."/>
        </authorList>
    </citation>
    <scope>NUCLEOTIDE SEQUENCE</scope>
    <source>
        <strain evidence="1">MSK.15.32</strain>
    </source>
</reference>
<comment type="caution">
    <text evidence="1">The sequence shown here is derived from an EMBL/GenBank/DDBJ whole genome shotgun (WGS) entry which is preliminary data.</text>
</comment>
<dbReference type="STRING" id="33038.GCA_900067245_02281"/>
<evidence type="ECO:0000313" key="1">
    <source>
        <dbReference type="EMBL" id="NSI58865.1"/>
    </source>
</evidence>
<dbReference type="Proteomes" id="UP001296580">
    <property type="component" value="Unassembled WGS sequence"/>
</dbReference>
<protein>
    <submittedName>
        <fullName evidence="1">PHP domain-containing protein</fullName>
    </submittedName>
</protein>
<reference evidence="1" key="3">
    <citation type="submission" date="2020-02" db="EMBL/GenBank/DDBJ databases">
        <authorList>
            <person name="Littmann E."/>
            <person name="Sorbara M."/>
        </authorList>
    </citation>
    <scope>NUCLEOTIDE SEQUENCE</scope>
    <source>
        <strain evidence="1">MSK.15.32</strain>
    </source>
</reference>
<evidence type="ECO:0000313" key="4">
    <source>
        <dbReference type="Proteomes" id="UP001296580"/>
    </source>
</evidence>
<dbReference type="SUPFAM" id="SSF89550">
    <property type="entry name" value="PHP domain-like"/>
    <property type="match status" value="1"/>
</dbReference>
<reference evidence="2 3" key="1">
    <citation type="submission" date="2018-08" db="EMBL/GenBank/DDBJ databases">
        <title>A genome reference for cultivated species of the human gut microbiota.</title>
        <authorList>
            <person name="Zou Y."/>
            <person name="Xue W."/>
            <person name="Luo G."/>
        </authorList>
    </citation>
    <scope>NUCLEOTIDE SEQUENCE [LARGE SCALE GENOMIC DNA]</scope>
    <source>
        <strain evidence="2 3">AF19-16AC</strain>
    </source>
</reference>
<dbReference type="Gene3D" id="3.20.20.140">
    <property type="entry name" value="Metal-dependent hydrolases"/>
    <property type="match status" value="2"/>
</dbReference>
<sequence>MLLEKKITRFSLTDHDTIDGIQKARMLSRDRITFISGIEFTCQEKTLDAVSLPFSIHLLGYGFDENDPDLIKALEARKQRVLEAFESLLNAANISIEQAIRLIHKAGGRAVWAHPLFVYRNFEKRKLEKEEIQVILQYLKTCGLDGIEANYSAFDSSEKEWIYRVAQDAKLFCASGSDFHGSKGRDFMGCNVNCPTVSCRHREDWGLEDPTGKSDEEFQKTIKLIDSKIMDLANRIKVDFITQSVV</sequence>
<gene>
    <name evidence="2" type="ORF">DWX36_05780</name>
    <name evidence="1" type="ORF">G4993_10705</name>
</gene>
<dbReference type="RefSeq" id="WP_009244073.1">
    <property type="nucleotide sequence ID" value="NZ_JBCIUS010000042.1"/>
</dbReference>
<dbReference type="InterPro" id="IPR016195">
    <property type="entry name" value="Pol/histidinol_Pase-like"/>
</dbReference>
<name>A0A2N5NQ00_MEDGN</name>
<dbReference type="InterPro" id="IPR036196">
    <property type="entry name" value="Ptyr_pPase_sf"/>
</dbReference>
<dbReference type="Proteomes" id="UP000283834">
    <property type="component" value="Unassembled WGS sequence"/>
</dbReference>
<evidence type="ECO:0000313" key="3">
    <source>
        <dbReference type="Proteomes" id="UP000283834"/>
    </source>
</evidence>
<dbReference type="GO" id="GO:0004534">
    <property type="term" value="F:5'-3' RNA exonuclease activity"/>
    <property type="evidence" value="ECO:0007669"/>
    <property type="project" value="TreeGrafter"/>
</dbReference>
<dbReference type="AlphaFoldDB" id="A0A2N5NQ00"/>
<dbReference type="EMBL" id="JAAIRV010000020">
    <property type="protein sequence ID" value="NSI58865.1"/>
    <property type="molecule type" value="Genomic_DNA"/>
</dbReference>
<accession>A0A2N5NQ00</accession>
<dbReference type="InterPro" id="IPR052018">
    <property type="entry name" value="PHP_domain"/>
</dbReference>
<dbReference type="Gene3D" id="1.10.150.650">
    <property type="match status" value="1"/>
</dbReference>
<dbReference type="CDD" id="cd07438">
    <property type="entry name" value="PHP_HisPPase_AMP"/>
    <property type="match status" value="1"/>
</dbReference>
<dbReference type="EMBL" id="QRWQ01000004">
    <property type="protein sequence ID" value="RGT40063.1"/>
    <property type="molecule type" value="Genomic_DNA"/>
</dbReference>
<organism evidence="1 4">
    <name type="scientific">Mediterraneibacter gnavus</name>
    <name type="common">Ruminococcus gnavus</name>
    <dbReference type="NCBI Taxonomy" id="33038"/>
    <lineage>
        <taxon>Bacteria</taxon>
        <taxon>Bacillati</taxon>
        <taxon>Bacillota</taxon>
        <taxon>Clostridia</taxon>
        <taxon>Lachnospirales</taxon>
        <taxon>Lachnospiraceae</taxon>
        <taxon>Mediterraneibacter</taxon>
    </lineage>
</organism>
<dbReference type="PANTHER" id="PTHR42924:SF3">
    <property type="entry name" value="POLYMERASE_HISTIDINOL PHOSPHATASE N-TERMINAL DOMAIN-CONTAINING PROTEIN"/>
    <property type="match status" value="1"/>
</dbReference>